<evidence type="ECO:0000259" key="10">
    <source>
        <dbReference type="Pfam" id="PF06144"/>
    </source>
</evidence>
<comment type="catalytic activity">
    <reaction evidence="8">
        <text>DNA(n) + a 2'-deoxyribonucleoside 5'-triphosphate = DNA(n+1) + diphosphate</text>
        <dbReference type="Rhea" id="RHEA:22508"/>
        <dbReference type="Rhea" id="RHEA-COMP:17339"/>
        <dbReference type="Rhea" id="RHEA-COMP:17340"/>
        <dbReference type="ChEBI" id="CHEBI:33019"/>
        <dbReference type="ChEBI" id="CHEBI:61560"/>
        <dbReference type="ChEBI" id="CHEBI:173112"/>
        <dbReference type="EC" id="2.7.7.7"/>
    </reaction>
</comment>
<evidence type="ECO:0000256" key="1">
    <source>
        <dbReference type="ARBA" id="ARBA00012417"/>
    </source>
</evidence>
<comment type="caution">
    <text evidence="12">The sequence shown here is derived from an EMBL/GenBank/DDBJ whole genome shotgun (WGS) entry which is preliminary data.</text>
</comment>
<evidence type="ECO:0000256" key="8">
    <source>
        <dbReference type="ARBA" id="ARBA00049244"/>
    </source>
</evidence>
<dbReference type="GO" id="GO:0009360">
    <property type="term" value="C:DNA polymerase III complex"/>
    <property type="evidence" value="ECO:0007669"/>
    <property type="project" value="UniProtKB-UniRule"/>
</dbReference>
<dbReference type="SUPFAM" id="SSF48019">
    <property type="entry name" value="post-AAA+ oligomerization domain-like"/>
    <property type="match status" value="1"/>
</dbReference>
<comment type="similarity">
    <text evidence="7">Belongs to the DNA polymerase HolA subunit family.</text>
</comment>
<evidence type="ECO:0000313" key="13">
    <source>
        <dbReference type="Proteomes" id="UP001249020"/>
    </source>
</evidence>
<evidence type="ECO:0000256" key="4">
    <source>
        <dbReference type="ARBA" id="ARBA00022695"/>
    </source>
</evidence>
<name>A0AAW8QXV0_9ALTE</name>
<dbReference type="InterPro" id="IPR010372">
    <property type="entry name" value="DNA_pol3_delta_N"/>
</dbReference>
<evidence type="ECO:0000256" key="6">
    <source>
        <dbReference type="ARBA" id="ARBA00022932"/>
    </source>
</evidence>
<evidence type="ECO:0000256" key="3">
    <source>
        <dbReference type="ARBA" id="ARBA00022679"/>
    </source>
</evidence>
<dbReference type="InterPro" id="IPR032780">
    <property type="entry name" value="DNA_pol3_delt_C"/>
</dbReference>
<dbReference type="NCBIfam" id="TIGR01128">
    <property type="entry name" value="holA"/>
    <property type="match status" value="1"/>
</dbReference>
<feature type="domain" description="DNA polymerase III delta N-terminal" evidence="10">
    <location>
        <begin position="22"/>
        <end position="139"/>
    </location>
</feature>
<dbReference type="GO" id="GO:0006261">
    <property type="term" value="P:DNA-templated DNA replication"/>
    <property type="evidence" value="ECO:0007669"/>
    <property type="project" value="TreeGrafter"/>
</dbReference>
<protein>
    <recommendedName>
        <fullName evidence="2 9">DNA polymerase III subunit delta</fullName>
        <ecNumber evidence="1 9">2.7.7.7</ecNumber>
    </recommendedName>
</protein>
<dbReference type="PANTHER" id="PTHR34388:SF1">
    <property type="entry name" value="DNA POLYMERASE III SUBUNIT DELTA"/>
    <property type="match status" value="1"/>
</dbReference>
<reference evidence="12 13" key="1">
    <citation type="submission" date="2023-09" db="EMBL/GenBank/DDBJ databases">
        <authorList>
            <person name="Rey-Velasco X."/>
        </authorList>
    </citation>
    <scope>NUCLEOTIDE SEQUENCE [LARGE SCALE GENOMIC DNA]</scope>
    <source>
        <strain evidence="12 13">W409</strain>
    </source>
</reference>
<dbReference type="GO" id="GO:0003677">
    <property type="term" value="F:DNA binding"/>
    <property type="evidence" value="ECO:0007669"/>
    <property type="project" value="InterPro"/>
</dbReference>
<proteinExistence type="inferred from homology"/>
<keyword evidence="5" id="KW-0235">DNA replication</keyword>
<dbReference type="Gene3D" id="3.40.50.300">
    <property type="entry name" value="P-loop containing nucleotide triphosphate hydrolases"/>
    <property type="match status" value="1"/>
</dbReference>
<evidence type="ECO:0000313" key="12">
    <source>
        <dbReference type="EMBL" id="MDT0581777.1"/>
    </source>
</evidence>
<dbReference type="Gene3D" id="1.10.8.60">
    <property type="match status" value="1"/>
</dbReference>
<dbReference type="EC" id="2.7.7.7" evidence="1 9"/>
<feature type="domain" description="DNA polymerase III subunit delta C-terminal" evidence="11">
    <location>
        <begin position="217"/>
        <end position="334"/>
    </location>
</feature>
<dbReference type="PANTHER" id="PTHR34388">
    <property type="entry name" value="DNA POLYMERASE III SUBUNIT DELTA"/>
    <property type="match status" value="1"/>
</dbReference>
<keyword evidence="4 12" id="KW-0548">Nucleotidyltransferase</keyword>
<gene>
    <name evidence="12" type="primary">holA</name>
    <name evidence="12" type="ORF">RM544_04435</name>
</gene>
<keyword evidence="3 12" id="KW-0808">Transferase</keyword>
<dbReference type="GO" id="GO:0003887">
    <property type="term" value="F:DNA-directed DNA polymerase activity"/>
    <property type="evidence" value="ECO:0007669"/>
    <property type="project" value="UniProtKB-UniRule"/>
</dbReference>
<dbReference type="SUPFAM" id="SSF52540">
    <property type="entry name" value="P-loop containing nucleoside triphosphate hydrolases"/>
    <property type="match status" value="1"/>
</dbReference>
<evidence type="ECO:0000256" key="5">
    <source>
        <dbReference type="ARBA" id="ARBA00022705"/>
    </source>
</evidence>
<dbReference type="RefSeq" id="WP_311360551.1">
    <property type="nucleotide sequence ID" value="NZ_JAVRIE010000001.1"/>
</dbReference>
<dbReference type="CDD" id="cd18138">
    <property type="entry name" value="HLD_clamp_pol_III_delta"/>
    <property type="match status" value="1"/>
</dbReference>
<dbReference type="EMBL" id="JAVRIE010000001">
    <property type="protein sequence ID" value="MDT0581777.1"/>
    <property type="molecule type" value="Genomic_DNA"/>
</dbReference>
<keyword evidence="6" id="KW-0239">DNA-directed DNA polymerase</keyword>
<evidence type="ECO:0000256" key="9">
    <source>
        <dbReference type="NCBIfam" id="TIGR01128"/>
    </source>
</evidence>
<evidence type="ECO:0000256" key="7">
    <source>
        <dbReference type="ARBA" id="ARBA00034754"/>
    </source>
</evidence>
<evidence type="ECO:0000256" key="2">
    <source>
        <dbReference type="ARBA" id="ARBA00017703"/>
    </source>
</evidence>
<dbReference type="InterPro" id="IPR008921">
    <property type="entry name" value="DNA_pol3_clamp-load_cplx_C"/>
</dbReference>
<sequence>MQVYPNRFEQHVQQQGLSPFILIFGDEPQQKLDMIDCVRAHVKTQGFEERQTLVADTDFSWSQLIDATQTMSLFSDKQYIELTLPTGKPGAEGSKVLTAISENPSPDTIILIQGPKIGKDVQKAKWFKALDSKGMFSHCYPLEGKQLQQWVQQRCREQQVNVTPAGMAMICDFSEGNLLAAKQEIEKLSLMYGDSGQTVDEKMLANSMVDQSRFTVFQFIDDLLAGDMQKAIKILYRLESEGVEPNIILWSLIKEAQTLLECKSMQSLEGNINFNKMRIWQSKQGLYRSALQRLSDADLQLMMTHLQQADLILKSEQTRKPFILLSHLAVMFMPAPLQHLPLR</sequence>
<keyword evidence="13" id="KW-1185">Reference proteome</keyword>
<dbReference type="AlphaFoldDB" id="A0AAW8QXV0"/>
<dbReference type="Pfam" id="PF14840">
    <property type="entry name" value="DNA_pol3_delt_C"/>
    <property type="match status" value="1"/>
</dbReference>
<dbReference type="Proteomes" id="UP001249020">
    <property type="component" value="Unassembled WGS sequence"/>
</dbReference>
<dbReference type="InterPro" id="IPR027417">
    <property type="entry name" value="P-loop_NTPase"/>
</dbReference>
<dbReference type="InterPro" id="IPR005790">
    <property type="entry name" value="DNA_polIII_delta"/>
</dbReference>
<accession>A0AAW8QXV0</accession>
<evidence type="ECO:0000259" key="11">
    <source>
        <dbReference type="Pfam" id="PF14840"/>
    </source>
</evidence>
<dbReference type="Pfam" id="PF06144">
    <property type="entry name" value="DNA_pol3_delta"/>
    <property type="match status" value="1"/>
</dbReference>
<dbReference type="Gene3D" id="1.20.272.10">
    <property type="match status" value="1"/>
</dbReference>
<organism evidence="12 13">
    <name type="scientific">Brumicola blandensis</name>
    <dbReference type="NCBI Taxonomy" id="3075611"/>
    <lineage>
        <taxon>Bacteria</taxon>
        <taxon>Pseudomonadati</taxon>
        <taxon>Pseudomonadota</taxon>
        <taxon>Gammaproteobacteria</taxon>
        <taxon>Alteromonadales</taxon>
        <taxon>Alteromonadaceae</taxon>
        <taxon>Brumicola</taxon>
    </lineage>
</organism>